<evidence type="ECO:0000259" key="6">
    <source>
        <dbReference type="Pfam" id="PF13193"/>
    </source>
</evidence>
<dbReference type="Proteomes" id="UP000256409">
    <property type="component" value="Unassembled WGS sequence"/>
</dbReference>
<dbReference type="InterPro" id="IPR042099">
    <property type="entry name" value="ANL_N_sf"/>
</dbReference>
<evidence type="ECO:0000313" key="10">
    <source>
        <dbReference type="EMBL" id="REA80857.1"/>
    </source>
</evidence>
<dbReference type="EMBL" id="QEIT01000035">
    <property type="protein sequence ID" value="PWZ74561.1"/>
    <property type="molecule type" value="Genomic_DNA"/>
</dbReference>
<keyword evidence="1" id="KW-0963">Cytoplasm</keyword>
<dbReference type="EMBL" id="AAXKXX010000012">
    <property type="protein sequence ID" value="EGQ4385147.1"/>
    <property type="molecule type" value="Genomic_DNA"/>
</dbReference>
<evidence type="ECO:0000313" key="9">
    <source>
        <dbReference type="EMBL" id="PWZ98369.1"/>
    </source>
</evidence>
<dbReference type="Gene3D" id="3.40.50.12780">
    <property type="entry name" value="N-terminal domain of ligase-like"/>
    <property type="match status" value="1"/>
</dbReference>
<dbReference type="InterPro" id="IPR000873">
    <property type="entry name" value="AMP-dep_synth/lig_dom"/>
</dbReference>
<evidence type="ECO:0000313" key="11">
    <source>
        <dbReference type="Proteomes" id="UP000246351"/>
    </source>
</evidence>
<dbReference type="RefSeq" id="WP_015728921.1">
    <property type="nucleotide sequence ID" value="NZ_BAAFHQ010000025.1"/>
</dbReference>
<evidence type="ECO:0000313" key="13">
    <source>
        <dbReference type="Proteomes" id="UP000256409"/>
    </source>
</evidence>
<keyword evidence="4" id="KW-0067">ATP-binding</keyword>
<evidence type="ECO:0000256" key="3">
    <source>
        <dbReference type="ARBA" id="ARBA00022741"/>
    </source>
</evidence>
<dbReference type="eggNOG" id="COG1020">
    <property type="taxonomic scope" value="Bacteria"/>
</dbReference>
<name>A0A1B1P2F3_STAPS</name>
<protein>
    <submittedName>
        <fullName evidence="9">D-alanine--poly(Phosphoribitol) ligase subunit 1</fullName>
        <ecNumber evidence="7">6.1.1.13</ecNumber>
    </submittedName>
</protein>
<evidence type="ECO:0000313" key="14">
    <source>
        <dbReference type="Proteomes" id="UP000600220"/>
    </source>
</evidence>
<dbReference type="Pfam" id="PF00501">
    <property type="entry name" value="AMP-binding"/>
    <property type="match status" value="1"/>
</dbReference>
<proteinExistence type="predicted"/>
<dbReference type="Gene3D" id="3.30.300.30">
    <property type="match status" value="1"/>
</dbReference>
<dbReference type="InterPro" id="IPR045851">
    <property type="entry name" value="AMP-bd_C_sf"/>
</dbReference>
<dbReference type="EC" id="6.1.1.13" evidence="7"/>
<dbReference type="SUPFAM" id="SSF56801">
    <property type="entry name" value="Acetyl-CoA synthetase-like"/>
    <property type="match status" value="1"/>
</dbReference>
<dbReference type="InterPro" id="IPR025110">
    <property type="entry name" value="AMP-bd_C"/>
</dbReference>
<organism evidence="9 11">
    <name type="scientific">Staphylococcus pseudintermedius</name>
    <dbReference type="NCBI Taxonomy" id="283734"/>
    <lineage>
        <taxon>Bacteria</taxon>
        <taxon>Bacillati</taxon>
        <taxon>Bacillota</taxon>
        <taxon>Bacilli</taxon>
        <taxon>Bacillales</taxon>
        <taxon>Staphylococcaceae</taxon>
        <taxon>Staphylococcus</taxon>
        <taxon>Staphylococcus intermedius group</taxon>
    </lineage>
</organism>
<dbReference type="PANTHER" id="PTHR45398:SF1">
    <property type="entry name" value="ENZYME, PUTATIVE (JCVI)-RELATED"/>
    <property type="match status" value="1"/>
</dbReference>
<keyword evidence="2 9" id="KW-0436">Ligase</keyword>
<feature type="domain" description="AMP-binding enzyme C-terminal" evidence="6">
    <location>
        <begin position="394"/>
        <end position="472"/>
    </location>
</feature>
<keyword evidence="14" id="KW-1185">Reference proteome</keyword>
<evidence type="ECO:0000256" key="2">
    <source>
        <dbReference type="ARBA" id="ARBA00022598"/>
    </source>
</evidence>
<dbReference type="Proteomes" id="UP000600220">
    <property type="component" value="Unassembled WGS sequence"/>
</dbReference>
<dbReference type="GO" id="GO:0070395">
    <property type="term" value="P:lipoteichoic acid biosynthetic process"/>
    <property type="evidence" value="ECO:0007669"/>
    <property type="project" value="InterPro"/>
</dbReference>
<sequence>MKDVLTMISQHSQTQPDRVAVQHQSESLTYLELESYSSRLASQLLTSDNPVIVYGHMSPFMVVGMIGALKAGCGYVPIDQSIPTNRIQHIIEKVSPQFLINTTDTPLNYEGVTEITIQGIQSFETVSSLPLMQNDGIAYTIFTSGSTGLPKGVKIYYESLVEFANWVDLLNQYHTKDVWLNQAPFSFDLSVMAIYPCLISGGTLLLVNKEMIAAPKKLYELFQNEKINVWVSTPSFMEICLMLPNVNEAGMPHLRTFLFCGEVLGHHTAQTLLNKFPQSYLYNTYGPTEATVAITSIRVTQSVLDSHKYVPVGLPRKGTTLSVTEEGELIITGNSVSAGYLKDPEKTEKAFFKDGEQRAYYSGDKAVFEDGLWFIKGRIDNQIKYNGYRMELEEIEAKMNALPFVNTSLVVPIYKKDKIAYLKGVVKLNSEDIDPADVPKEMKQRLKAELPDYMIPKKIEIAEEMPLTNNGKLDRKRINEVYQS</sequence>
<reference evidence="13" key="3">
    <citation type="journal article" date="2018" name="Vet. Microbiol.">
        <title>Molecular epidemiology of methicillin-resistant staphylococci amongst veterinary personnel, personnel-owned pets, patients and the hospital environment of two companion animal veterinary hospitals.</title>
        <authorList>
            <person name="Worthing K.A."/>
            <person name="Brown J."/>
            <person name="Gerber L."/>
            <person name="Abraham S."/>
            <person name="Trott D."/>
            <person name="Norris J.M."/>
        </authorList>
    </citation>
    <scope>NUCLEOTIDE SEQUENCE [LARGE SCALE GENOMIC DNA]</scope>
    <source>
        <strain evidence="13">ST496-2</strain>
    </source>
</reference>
<comment type="caution">
    <text evidence="9">The sequence shown here is derived from an EMBL/GenBank/DDBJ whole genome shotgun (WGS) entry which is preliminary data.</text>
</comment>
<dbReference type="GO" id="GO:0005524">
    <property type="term" value="F:ATP binding"/>
    <property type="evidence" value="ECO:0007669"/>
    <property type="project" value="UniProtKB-KW"/>
</dbReference>
<dbReference type="EMBL" id="QQPC01000064">
    <property type="protein sequence ID" value="REA80857.1"/>
    <property type="molecule type" value="Genomic_DNA"/>
</dbReference>
<accession>A0A1B1P2F3</accession>
<dbReference type="Pfam" id="PF13193">
    <property type="entry name" value="AMP-binding_C"/>
    <property type="match status" value="1"/>
</dbReference>
<dbReference type="PANTHER" id="PTHR45398">
    <property type="match status" value="1"/>
</dbReference>
<reference evidence="11 12" key="1">
    <citation type="journal article" date="2018" name="Vet. Microbiol.">
        <title>Clonal diversity and geographic distribution of methicillin-resistant Staphylococcus pseudintermedius from Australian animals: Discovery of novel sequence types.</title>
        <authorList>
            <person name="Worthing K.A."/>
            <person name="Abraham S."/>
            <person name="Coombs G.W."/>
            <person name="Pang S."/>
            <person name="Saputra S."/>
            <person name="Jordan D."/>
            <person name="Trott D.J."/>
            <person name="Norris J.M."/>
        </authorList>
    </citation>
    <scope>NUCLEOTIDE SEQUENCE [LARGE SCALE GENOMIC DNA]</scope>
    <source>
        <strain evidence="8 12">ST525 1</strain>
        <strain evidence="9 11">ST71 3</strain>
    </source>
</reference>
<evidence type="ECO:0000256" key="1">
    <source>
        <dbReference type="ARBA" id="ARBA00022490"/>
    </source>
</evidence>
<dbReference type="EMBL" id="QEIV01000762">
    <property type="protein sequence ID" value="PWZ98369.1"/>
    <property type="molecule type" value="Genomic_DNA"/>
</dbReference>
<dbReference type="InterPro" id="IPR010072">
    <property type="entry name" value="DltA"/>
</dbReference>
<dbReference type="AlphaFoldDB" id="A0A1B1P2F3"/>
<keyword evidence="3" id="KW-0547">Nucleotide-binding</keyword>
<feature type="domain" description="AMP-dependent synthetase/ligase" evidence="5">
    <location>
        <begin position="10"/>
        <end position="341"/>
    </location>
</feature>
<gene>
    <name evidence="9" type="primary">dltA</name>
    <name evidence="8" type="ORF">DD902_07800</name>
    <name evidence="9" type="ORF">DD924_08490</name>
    <name evidence="10" type="ORF">DV961_09235</name>
    <name evidence="7" type="ORF">EGV54_08585</name>
</gene>
<reference evidence="10" key="2">
    <citation type="journal article" date="2018" name="Vet. Microbiol.">
        <title>Methicillin-resistant staphylococci amongst veterinary personnel, personnel-owned pets, patients and the hospital environment of two small animal veterinary hospitals.</title>
        <authorList>
            <person name="Worthing K.A."/>
            <person name="Brown J."/>
            <person name="Gerber L."/>
            <person name="Abraham S."/>
            <person name="Trott D."/>
            <person name="Norris J.M."/>
        </authorList>
    </citation>
    <scope>NUCLEOTIDE SEQUENCE</scope>
    <source>
        <strain evidence="10">ST496-2</strain>
    </source>
</reference>
<evidence type="ECO:0000313" key="8">
    <source>
        <dbReference type="EMBL" id="PWZ74561.1"/>
    </source>
</evidence>
<dbReference type="NCBIfam" id="NF003417">
    <property type="entry name" value="PRK04813.1"/>
    <property type="match status" value="1"/>
</dbReference>
<evidence type="ECO:0000259" key="5">
    <source>
        <dbReference type="Pfam" id="PF00501"/>
    </source>
</evidence>
<dbReference type="STRING" id="937773.SPSINT_0724"/>
<evidence type="ECO:0000256" key="4">
    <source>
        <dbReference type="ARBA" id="ARBA00022840"/>
    </source>
</evidence>
<evidence type="ECO:0000313" key="12">
    <source>
        <dbReference type="Proteomes" id="UP000246800"/>
    </source>
</evidence>
<dbReference type="Proteomes" id="UP000246351">
    <property type="component" value="Unassembled WGS sequence"/>
</dbReference>
<reference evidence="7 14" key="4">
    <citation type="submission" date="2018-11" db="EMBL/GenBank/DDBJ databases">
        <authorList>
            <consortium name="Veterinary Laboratory Investigation and Response Network"/>
        </authorList>
    </citation>
    <scope>NUCLEOTIDE SEQUENCE [LARGE SCALE GENOMIC DNA]</scope>
    <source>
        <strain evidence="7 14">SPSE-18-VL-LA-PA-Ryan-0021</strain>
    </source>
</reference>
<evidence type="ECO:0000313" key="7">
    <source>
        <dbReference type="EMBL" id="EGQ4385147.1"/>
    </source>
</evidence>
<dbReference type="NCBIfam" id="TIGR01734">
    <property type="entry name" value="D-ala-DACP-lig"/>
    <property type="match status" value="1"/>
</dbReference>
<dbReference type="CDD" id="cd05945">
    <property type="entry name" value="DltA"/>
    <property type="match status" value="1"/>
</dbReference>
<dbReference type="Proteomes" id="UP000246800">
    <property type="component" value="Unassembled WGS sequence"/>
</dbReference>
<dbReference type="GO" id="GO:0047473">
    <property type="term" value="F:D-alanine [D-alanyl carrier protein] ligase activity"/>
    <property type="evidence" value="ECO:0007669"/>
    <property type="project" value="InterPro"/>
</dbReference>
<dbReference type="OrthoDB" id="9765680at2"/>
<dbReference type="InterPro" id="IPR044507">
    <property type="entry name" value="DltA-like"/>
</dbReference>